<dbReference type="Gene3D" id="1.25.40.10">
    <property type="entry name" value="Tetratricopeptide repeat domain"/>
    <property type="match status" value="1"/>
</dbReference>
<organism evidence="4 5">
    <name type="scientific">Haliea salexigens</name>
    <dbReference type="NCBI Taxonomy" id="287487"/>
    <lineage>
        <taxon>Bacteria</taxon>
        <taxon>Pseudomonadati</taxon>
        <taxon>Pseudomonadota</taxon>
        <taxon>Gammaproteobacteria</taxon>
        <taxon>Cellvibrionales</taxon>
        <taxon>Halieaceae</taxon>
        <taxon>Haliea</taxon>
    </lineage>
</organism>
<dbReference type="InterPro" id="IPR050768">
    <property type="entry name" value="UPF0353/GerABKA_families"/>
</dbReference>
<comment type="caution">
    <text evidence="4">The sequence shown here is derived from an EMBL/GenBank/DDBJ whole genome shotgun (WGS) entry which is preliminary data.</text>
</comment>
<dbReference type="PROSITE" id="PS50234">
    <property type="entry name" value="VWFA"/>
    <property type="match status" value="1"/>
</dbReference>
<gene>
    <name evidence="4" type="ORF">DCP75_14625</name>
</gene>
<dbReference type="InterPro" id="IPR019734">
    <property type="entry name" value="TPR_rpt"/>
</dbReference>
<dbReference type="Pfam" id="PF00515">
    <property type="entry name" value="TPR_1"/>
    <property type="match status" value="1"/>
</dbReference>
<dbReference type="Pfam" id="PF13519">
    <property type="entry name" value="VWA_2"/>
    <property type="match status" value="1"/>
</dbReference>
<protein>
    <recommendedName>
        <fullName evidence="3">VWFA domain-containing protein</fullName>
    </recommendedName>
</protein>
<evidence type="ECO:0000313" key="5">
    <source>
        <dbReference type="Proteomes" id="UP000259273"/>
    </source>
</evidence>
<name>A0A3C1KQI1_9GAMM</name>
<evidence type="ECO:0000313" key="4">
    <source>
        <dbReference type="EMBL" id="HAN28927.1"/>
    </source>
</evidence>
<accession>A0A3C1KQI1</accession>
<feature type="transmembrane region" description="Helical" evidence="2">
    <location>
        <begin position="53"/>
        <end position="73"/>
    </location>
</feature>
<dbReference type="SMART" id="SM00028">
    <property type="entry name" value="TPR"/>
    <property type="match status" value="1"/>
</dbReference>
<dbReference type="STRING" id="1121937.GCA_000423125_01620"/>
<dbReference type="PANTHER" id="PTHR22550">
    <property type="entry name" value="SPORE GERMINATION PROTEIN"/>
    <property type="match status" value="1"/>
</dbReference>
<dbReference type="Gene3D" id="3.40.50.410">
    <property type="entry name" value="von Willebrand factor, type A domain"/>
    <property type="match status" value="1"/>
</dbReference>
<dbReference type="InterPro" id="IPR011990">
    <property type="entry name" value="TPR-like_helical_dom_sf"/>
</dbReference>
<reference evidence="4 5" key="1">
    <citation type="journal article" date="2018" name="Nat. Biotechnol.">
        <title>A standardized bacterial taxonomy based on genome phylogeny substantially revises the tree of life.</title>
        <authorList>
            <person name="Parks D.H."/>
            <person name="Chuvochina M."/>
            <person name="Waite D.W."/>
            <person name="Rinke C."/>
            <person name="Skarshewski A."/>
            <person name="Chaumeil P.A."/>
            <person name="Hugenholtz P."/>
        </authorList>
    </citation>
    <scope>NUCLEOTIDE SEQUENCE [LARGE SCALE GENOMIC DNA]</scope>
    <source>
        <strain evidence="4">UBA9158</strain>
    </source>
</reference>
<dbReference type="EMBL" id="DMND01000195">
    <property type="protein sequence ID" value="HAN28927.1"/>
    <property type="molecule type" value="Genomic_DNA"/>
</dbReference>
<dbReference type="CDD" id="cd00198">
    <property type="entry name" value="vWFA"/>
    <property type="match status" value="1"/>
</dbReference>
<dbReference type="SMART" id="SM00327">
    <property type="entry name" value="VWA"/>
    <property type="match status" value="1"/>
</dbReference>
<dbReference type="InterPro" id="IPR002035">
    <property type="entry name" value="VWF_A"/>
</dbReference>
<evidence type="ECO:0000259" key="3">
    <source>
        <dbReference type="PROSITE" id="PS50234"/>
    </source>
</evidence>
<keyword evidence="1" id="KW-0802">TPR repeat</keyword>
<feature type="domain" description="VWFA" evidence="3">
    <location>
        <begin position="86"/>
        <end position="280"/>
    </location>
</feature>
<sequence length="430" mass="46085">MRPAWLLWGLPALPLAWLLWRQRALAGDWGRVIDAHLLSHLAPAARGAGRRRIVWLALVAWLLAALAAAGPSLKKIPQPVEQIQDALVLVLDLSYSMKAADQAPSRLDRARQKLLDLLAARDEGQTGLVAYAGDAHVVTPLTDDTGTIANLLPALNPDMMPVAGSNTSAAIELALELLASAGVSDGRILLLTDGVPAAQSERVQALLKNTSAHLAILGLGTANGAPMPLPRGGFVRDDSGAIAMPGLDTPGLKRLAGATDGLYRSLQVDNSDLSELLAAAPSSRETRSSDERSADTWEDQGYWLILLLLPFALALFRRGWLLTLAPLLLLFQPAPTHAADWQDLWLNPNQQGQRALAEGDAERAAELFEDPAWKGTAAYQSGDFERAAALFAEPESADSWYNRGNALARSGQLDAAIEAYRKSLELAPDQ</sequence>
<evidence type="ECO:0000256" key="1">
    <source>
        <dbReference type="PROSITE-ProRule" id="PRU00339"/>
    </source>
</evidence>
<keyword evidence="2" id="KW-1133">Transmembrane helix</keyword>
<evidence type="ECO:0000256" key="2">
    <source>
        <dbReference type="SAM" id="Phobius"/>
    </source>
</evidence>
<proteinExistence type="predicted"/>
<keyword evidence="2" id="KW-0812">Transmembrane</keyword>
<keyword evidence="2" id="KW-0472">Membrane</keyword>
<dbReference type="PANTHER" id="PTHR22550:SF14">
    <property type="entry name" value="VWFA DOMAIN-CONTAINING PROTEIN"/>
    <property type="match status" value="1"/>
</dbReference>
<dbReference type="PROSITE" id="PS50293">
    <property type="entry name" value="TPR_REGION"/>
    <property type="match status" value="1"/>
</dbReference>
<feature type="repeat" description="TPR" evidence="1">
    <location>
        <begin position="397"/>
        <end position="430"/>
    </location>
</feature>
<dbReference type="PROSITE" id="PS50005">
    <property type="entry name" value="TPR"/>
    <property type="match status" value="1"/>
</dbReference>
<dbReference type="InterPro" id="IPR036465">
    <property type="entry name" value="vWFA_dom_sf"/>
</dbReference>
<dbReference type="Proteomes" id="UP000259273">
    <property type="component" value="Unassembled WGS sequence"/>
</dbReference>
<dbReference type="SUPFAM" id="SSF53300">
    <property type="entry name" value="vWA-like"/>
    <property type="match status" value="1"/>
</dbReference>
<feature type="non-terminal residue" evidence="4">
    <location>
        <position position="430"/>
    </location>
</feature>
<dbReference type="AlphaFoldDB" id="A0A3C1KQI1"/>
<dbReference type="SUPFAM" id="SSF48452">
    <property type="entry name" value="TPR-like"/>
    <property type="match status" value="1"/>
</dbReference>